<evidence type="ECO:0000256" key="6">
    <source>
        <dbReference type="SAM" id="Phobius"/>
    </source>
</evidence>
<feature type="transmembrane region" description="Helical" evidence="6">
    <location>
        <begin position="20"/>
        <end position="40"/>
    </location>
</feature>
<proteinExistence type="predicted"/>
<keyword evidence="4 6" id="KW-1133">Transmembrane helix</keyword>
<dbReference type="GO" id="GO:0005886">
    <property type="term" value="C:plasma membrane"/>
    <property type="evidence" value="ECO:0007669"/>
    <property type="project" value="UniProtKB-SubCell"/>
</dbReference>
<evidence type="ECO:0000313" key="9">
    <source>
        <dbReference type="Proteomes" id="UP000823892"/>
    </source>
</evidence>
<dbReference type="EMBL" id="DWUY01000096">
    <property type="protein sequence ID" value="HJD28239.1"/>
    <property type="molecule type" value="Genomic_DNA"/>
</dbReference>
<feature type="transmembrane region" description="Helical" evidence="6">
    <location>
        <begin position="286"/>
        <end position="308"/>
    </location>
</feature>
<evidence type="ECO:0000313" key="8">
    <source>
        <dbReference type="EMBL" id="HJD28239.1"/>
    </source>
</evidence>
<reference evidence="8" key="2">
    <citation type="submission" date="2021-04" db="EMBL/GenBank/DDBJ databases">
        <authorList>
            <person name="Gilroy R."/>
        </authorList>
    </citation>
    <scope>NUCLEOTIDE SEQUENCE</scope>
    <source>
        <strain evidence="8">ChiBcec6-4105</strain>
    </source>
</reference>
<comment type="caution">
    <text evidence="8">The sequence shown here is derived from an EMBL/GenBank/DDBJ whole genome shotgun (WGS) entry which is preliminary data.</text>
</comment>
<reference evidence="8" key="1">
    <citation type="journal article" date="2021" name="PeerJ">
        <title>Extensive microbial diversity within the chicken gut microbiome revealed by metagenomics and culture.</title>
        <authorList>
            <person name="Gilroy R."/>
            <person name="Ravi A."/>
            <person name="Getino M."/>
            <person name="Pursley I."/>
            <person name="Horton D.L."/>
            <person name="Alikhan N.F."/>
            <person name="Baker D."/>
            <person name="Gharbi K."/>
            <person name="Hall N."/>
            <person name="Watson M."/>
            <person name="Adriaenssens E.M."/>
            <person name="Foster-Nyarko E."/>
            <person name="Jarju S."/>
            <person name="Secka A."/>
            <person name="Antonio M."/>
            <person name="Oren A."/>
            <person name="Chaudhuri R.R."/>
            <person name="La Ragione R."/>
            <person name="Hildebrand F."/>
            <person name="Pallen M.J."/>
        </authorList>
    </citation>
    <scope>NUCLEOTIDE SEQUENCE</scope>
    <source>
        <strain evidence="8">ChiBcec6-4105</strain>
    </source>
</reference>
<evidence type="ECO:0000256" key="1">
    <source>
        <dbReference type="ARBA" id="ARBA00004651"/>
    </source>
</evidence>
<feature type="transmembrane region" description="Helical" evidence="6">
    <location>
        <begin position="633"/>
        <end position="655"/>
    </location>
</feature>
<dbReference type="PANTHER" id="PTHR46795:SF3">
    <property type="entry name" value="ABC TRANSPORTER PERMEASE"/>
    <property type="match status" value="1"/>
</dbReference>
<feature type="transmembrane region" description="Helical" evidence="6">
    <location>
        <begin position="60"/>
        <end position="81"/>
    </location>
</feature>
<sequence>MTRNKIFARLRRQNRGQYGILAFCIFLSELLITAFALMYFGPTVQEFLPEGGDTRKLALLLLGATAVGCVIFTLYASMLFFRYKSREYGIFLALGEQKRTLGAMLFKELALLTAVSALLGILGAMPVSWLIWKFFESFLVSTKEMAYRFGTWGFLLGLVFAFILAILLGAAGRRFVKRTNVMDILRTQHQPEMVKKIPGWTFGAGIFLILAGIILAMGLPRVFVYVLHIGSPSLLNLFYILSVAGIYLVLLSIVGQSRKGKNRKKYYKNLVSVSLMRFSARSTTRNMCVVVLLLFAGIFAFYFGMMYMNSYGPSDSPTTRDFVLHFPVQEDQMDREEIQGLAGEHSVELQDYEEGEGANLVITYKATDYTENNEYVTVTREKEETALFFSGETYEKLTGEDPQVEPGSYKTITQEDYQDNIWDFKDGLSEASNPDTGAELPLTYGGTLEYNSLANMTAPFVYVVSGQDYQTLIQGLGQEWQEKVILFDVTDPDASYPFAKALYEEYVNRATSLSAHPTLYDPWKERQVKADGEAYSYGEVLDLDPENTQLLGEWRYAPQFQILNSQDRLQFVSVYVMLCLYIFIITLSTVAIMTYVRGVSVATDNREVFVSLERLGADREYRKRILNAQLRKIFTYPGILGCMVGLFVSIGMSYMNDGRFTALEFQSLSIVLGISVVILLFLGAVYLAARRKGEKILGISGKKGR</sequence>
<feature type="domain" description="ABC3 transporter permease C-terminal" evidence="7">
    <location>
        <begin position="61"/>
        <end position="180"/>
    </location>
</feature>
<evidence type="ECO:0000259" key="7">
    <source>
        <dbReference type="Pfam" id="PF02687"/>
    </source>
</evidence>
<dbReference type="Proteomes" id="UP000823892">
    <property type="component" value="Unassembled WGS sequence"/>
</dbReference>
<name>A0A9D2QT30_9FIRM</name>
<evidence type="ECO:0000256" key="2">
    <source>
        <dbReference type="ARBA" id="ARBA00022475"/>
    </source>
</evidence>
<dbReference type="AlphaFoldDB" id="A0A9D2QT30"/>
<comment type="subcellular location">
    <subcellularLocation>
        <location evidence="1">Cell membrane</location>
        <topology evidence="1">Multi-pass membrane protein</topology>
    </subcellularLocation>
</comment>
<dbReference type="InterPro" id="IPR003838">
    <property type="entry name" value="ABC3_permease_C"/>
</dbReference>
<protein>
    <submittedName>
        <fullName evidence="8">FtsX-like permease family protein</fullName>
    </submittedName>
</protein>
<feature type="transmembrane region" description="Helical" evidence="6">
    <location>
        <begin position="667"/>
        <end position="689"/>
    </location>
</feature>
<evidence type="ECO:0000256" key="3">
    <source>
        <dbReference type="ARBA" id="ARBA00022692"/>
    </source>
</evidence>
<feature type="transmembrane region" description="Helical" evidence="6">
    <location>
        <begin position="237"/>
        <end position="255"/>
    </location>
</feature>
<keyword evidence="2" id="KW-1003">Cell membrane</keyword>
<dbReference type="InterPro" id="IPR052536">
    <property type="entry name" value="ABC-4_Integral_Memb_Prot"/>
</dbReference>
<gene>
    <name evidence="8" type="ORF">H9914_04480</name>
</gene>
<feature type="transmembrane region" description="Helical" evidence="6">
    <location>
        <begin position="197"/>
        <end position="217"/>
    </location>
</feature>
<dbReference type="PANTHER" id="PTHR46795">
    <property type="entry name" value="ABC TRANSPORTER PERMEASE-RELATED-RELATED"/>
    <property type="match status" value="1"/>
</dbReference>
<keyword evidence="5 6" id="KW-0472">Membrane</keyword>
<accession>A0A9D2QT30</accession>
<dbReference type="Pfam" id="PF02687">
    <property type="entry name" value="FtsX"/>
    <property type="match status" value="1"/>
</dbReference>
<keyword evidence="3 6" id="KW-0812">Transmembrane</keyword>
<evidence type="ECO:0000256" key="4">
    <source>
        <dbReference type="ARBA" id="ARBA00022989"/>
    </source>
</evidence>
<organism evidence="8 9">
    <name type="scientific">Candidatus Blautia avicola</name>
    <dbReference type="NCBI Taxonomy" id="2838483"/>
    <lineage>
        <taxon>Bacteria</taxon>
        <taxon>Bacillati</taxon>
        <taxon>Bacillota</taxon>
        <taxon>Clostridia</taxon>
        <taxon>Lachnospirales</taxon>
        <taxon>Lachnospiraceae</taxon>
        <taxon>Blautia</taxon>
    </lineage>
</organism>
<feature type="transmembrane region" description="Helical" evidence="6">
    <location>
        <begin position="152"/>
        <end position="176"/>
    </location>
</feature>
<feature type="transmembrane region" description="Helical" evidence="6">
    <location>
        <begin position="574"/>
        <end position="596"/>
    </location>
</feature>
<evidence type="ECO:0000256" key="5">
    <source>
        <dbReference type="ARBA" id="ARBA00023136"/>
    </source>
</evidence>
<feature type="transmembrane region" description="Helical" evidence="6">
    <location>
        <begin position="109"/>
        <end position="132"/>
    </location>
</feature>